<feature type="compositionally biased region" description="Low complexity" evidence="1">
    <location>
        <begin position="258"/>
        <end position="269"/>
    </location>
</feature>
<comment type="caution">
    <text evidence="2">The sequence shown here is derived from an EMBL/GenBank/DDBJ whole genome shotgun (WGS) entry which is preliminary data.</text>
</comment>
<keyword evidence="3" id="KW-1185">Reference proteome</keyword>
<protein>
    <submittedName>
        <fullName evidence="2">Uncharacterized protein</fullName>
    </submittedName>
</protein>
<gene>
    <name evidence="2" type="ORF">ACFFGX_01375</name>
</gene>
<feature type="region of interest" description="Disordered" evidence="1">
    <location>
        <begin position="212"/>
        <end position="269"/>
    </location>
</feature>
<feature type="compositionally biased region" description="Low complexity" evidence="1">
    <location>
        <begin position="213"/>
        <end position="226"/>
    </location>
</feature>
<dbReference type="Proteomes" id="UP001589891">
    <property type="component" value="Unassembled WGS sequence"/>
</dbReference>
<dbReference type="EMBL" id="JBHLSS010000004">
    <property type="protein sequence ID" value="MFC0708307.1"/>
    <property type="molecule type" value="Genomic_DNA"/>
</dbReference>
<reference evidence="2 3" key="1">
    <citation type="submission" date="2024-09" db="EMBL/GenBank/DDBJ databases">
        <authorList>
            <person name="Sun Q."/>
            <person name="Mori K."/>
        </authorList>
    </citation>
    <scope>NUCLEOTIDE SEQUENCE [LARGE SCALE GENOMIC DNA]</scope>
    <source>
        <strain evidence="2 3">NCAIM B.01794</strain>
    </source>
</reference>
<organism evidence="2 3">
    <name type="scientific">Azorhizophilus paspali</name>
    <name type="common">Azotobacter paspali</name>
    <dbReference type="NCBI Taxonomy" id="69963"/>
    <lineage>
        <taxon>Bacteria</taxon>
        <taxon>Pseudomonadati</taxon>
        <taxon>Pseudomonadota</taxon>
        <taxon>Gammaproteobacteria</taxon>
        <taxon>Pseudomonadales</taxon>
        <taxon>Pseudomonadaceae</taxon>
        <taxon>Azorhizophilus</taxon>
    </lineage>
</organism>
<evidence type="ECO:0000313" key="3">
    <source>
        <dbReference type="Proteomes" id="UP001589891"/>
    </source>
</evidence>
<sequence length="293" mass="32603">MAEHSLFYYPYASLTNEQLPLLKVAALYFDKLIILDPVGASWATVGADHVARDAITLLKGAGILEVVTPADVLAKYAGPVTEAVRRDMADREFLELCDAQVQATGKQRSTLALAKVPQQPQTDQAIRHLMGDFAREVAKDSGHFREHAGGNPGEYYEYAERGQAFDEYREGYGGNVEYRYADFPLALGEAIMMNHACSLASCTLEPRRSPTMRFTARSSPTSSSGSRRSRPFARQSPVARISENSKPEPLPQRHSLTPRSSCPSWPPRCRWLRFSSTGRRTQMPSPRFARCSD</sequence>
<evidence type="ECO:0000313" key="2">
    <source>
        <dbReference type="EMBL" id="MFC0708307.1"/>
    </source>
</evidence>
<proteinExistence type="predicted"/>
<name>A0ABV6SFJ2_AZOPA</name>
<dbReference type="RefSeq" id="WP_376942157.1">
    <property type="nucleotide sequence ID" value="NZ_CP171449.1"/>
</dbReference>
<evidence type="ECO:0000256" key="1">
    <source>
        <dbReference type="SAM" id="MobiDB-lite"/>
    </source>
</evidence>
<accession>A0ABV6SFJ2</accession>